<reference evidence="1 2" key="1">
    <citation type="submission" date="2011-02" db="EMBL/GenBank/DDBJ databases">
        <authorList>
            <person name="Muzny D."/>
            <person name="Qin X."/>
            <person name="Deng J."/>
            <person name="Jiang H."/>
            <person name="Liu Y."/>
            <person name="Qu J."/>
            <person name="Song X.-Z."/>
            <person name="Zhang L."/>
            <person name="Thornton R."/>
            <person name="Coyle M."/>
            <person name="Francisco L."/>
            <person name="Jackson L."/>
            <person name="Javaid M."/>
            <person name="Korchina V."/>
            <person name="Kovar C."/>
            <person name="Mata R."/>
            <person name="Mathew T."/>
            <person name="Ngo R."/>
            <person name="Nguyen L."/>
            <person name="Nguyen N."/>
            <person name="Okwuonu G."/>
            <person name="Ongeri F."/>
            <person name="Pham C."/>
            <person name="Simmons D."/>
            <person name="Wilczek-Boney K."/>
            <person name="Hale W."/>
            <person name="Jakkamsetti A."/>
            <person name="Pham P."/>
            <person name="Ruth R."/>
            <person name="San Lucas F."/>
            <person name="Warren J."/>
            <person name="Zhang J."/>
            <person name="Zhao Z."/>
            <person name="Zhou C."/>
            <person name="Zhu D."/>
            <person name="Lee S."/>
            <person name="Bess C."/>
            <person name="Blankenburg K."/>
            <person name="Forbes L."/>
            <person name="Fu Q."/>
            <person name="Gubbala S."/>
            <person name="Hirani K."/>
            <person name="Jayaseelan J.C."/>
            <person name="Lara F."/>
            <person name="Munidasa M."/>
            <person name="Palculict T."/>
            <person name="Patil S."/>
            <person name="Pu L.-L."/>
            <person name="Saada N."/>
            <person name="Tang L."/>
            <person name="Weissenberger G."/>
            <person name="Zhu Y."/>
            <person name="Hemphill L."/>
            <person name="Shang Y."/>
            <person name="Youmans B."/>
            <person name="Ayvaz T."/>
            <person name="Ross M."/>
            <person name="Santibanez J."/>
            <person name="Aqrawi P."/>
            <person name="Gross S."/>
            <person name="Joshi V."/>
            <person name="Fowler G."/>
            <person name="Nazareth L."/>
            <person name="Reid J."/>
            <person name="Worley K."/>
            <person name="Petrosino J."/>
            <person name="Highlander S."/>
            <person name="Gibbs R."/>
        </authorList>
    </citation>
    <scope>NUCLEOTIDE SEQUENCE [LARGE SCALE GENOMIC DNA]</scope>
    <source>
        <strain evidence="1 2">ATCC BAA-1200</strain>
    </source>
</reference>
<dbReference type="AlphaFoldDB" id="F2BDM4"/>
<evidence type="ECO:0000313" key="1">
    <source>
        <dbReference type="EMBL" id="EGF10474.1"/>
    </source>
</evidence>
<gene>
    <name evidence="1" type="ORF">HMPREF9123_1830</name>
</gene>
<dbReference type="Proteomes" id="UP000004105">
    <property type="component" value="Unassembled WGS sequence"/>
</dbReference>
<sequence>MNTHYQLSRPSENITAGVFRNVISVQAGTASAFIRGRDRR</sequence>
<dbReference type="HOGENOM" id="CLU_3292865_0_0_4"/>
<keyword evidence="2" id="KW-1185">Reference proteome</keyword>
<proteinExistence type="predicted"/>
<protein>
    <submittedName>
        <fullName evidence="1">Uncharacterized protein</fullName>
    </submittedName>
</protein>
<accession>F2BDM4</accession>
<evidence type="ECO:0000313" key="2">
    <source>
        <dbReference type="Proteomes" id="UP000004105"/>
    </source>
</evidence>
<comment type="caution">
    <text evidence="1">The sequence shown here is derived from an EMBL/GenBank/DDBJ whole genome shotgun (WGS) entry which is preliminary data.</text>
</comment>
<dbReference type="EMBL" id="AFAY01000036">
    <property type="protein sequence ID" value="EGF10474.1"/>
    <property type="molecule type" value="Genomic_DNA"/>
</dbReference>
<name>F2BDM4_9NEIS</name>
<organism evidence="1 2">
    <name type="scientific">Neisseria bacilliformis ATCC BAA-1200</name>
    <dbReference type="NCBI Taxonomy" id="888742"/>
    <lineage>
        <taxon>Bacteria</taxon>
        <taxon>Pseudomonadati</taxon>
        <taxon>Pseudomonadota</taxon>
        <taxon>Betaproteobacteria</taxon>
        <taxon>Neisseriales</taxon>
        <taxon>Neisseriaceae</taxon>
        <taxon>Neisseria</taxon>
    </lineage>
</organism>